<dbReference type="GO" id="GO:0043531">
    <property type="term" value="F:ADP binding"/>
    <property type="evidence" value="ECO:0007669"/>
    <property type="project" value="InterPro"/>
</dbReference>
<organism evidence="7 8">
    <name type="scientific">Kutzneria buriramensis</name>
    <dbReference type="NCBI Taxonomy" id="1045776"/>
    <lineage>
        <taxon>Bacteria</taxon>
        <taxon>Bacillati</taxon>
        <taxon>Actinomycetota</taxon>
        <taxon>Actinomycetes</taxon>
        <taxon>Pseudonocardiales</taxon>
        <taxon>Pseudonocardiaceae</taxon>
        <taxon>Kutzneria</taxon>
    </lineage>
</organism>
<evidence type="ECO:0000259" key="6">
    <source>
        <dbReference type="PROSITE" id="PS51755"/>
    </source>
</evidence>
<dbReference type="GO" id="GO:0006355">
    <property type="term" value="P:regulation of DNA-templated transcription"/>
    <property type="evidence" value="ECO:0007669"/>
    <property type="project" value="InterPro"/>
</dbReference>
<dbReference type="InterPro" id="IPR016032">
    <property type="entry name" value="Sig_transdc_resp-reg_C-effctor"/>
</dbReference>
<evidence type="ECO:0000256" key="1">
    <source>
        <dbReference type="ARBA" id="ARBA00005820"/>
    </source>
</evidence>
<dbReference type="PANTHER" id="PTHR35807">
    <property type="entry name" value="TRANSCRIPTIONAL REGULATOR REDD-RELATED"/>
    <property type="match status" value="1"/>
</dbReference>
<sequence>MLGPVTAARDGKPVELGPPQQRAVLALLLAKAGKPAGQSELIDLVWGDRAPTSAANLVHRYVGALRRALEPGLTTRSQGELLTRQAGGYELIVDAEASDLSRFRALVARASMSTGLDDYVAALDLVRGRCAAEVGRAHPVFAEVDHEIADVARAAADRALDLGQPTAVLGAVHRIAGLMPLDEALHVRLMRILIAMGRPSVAEDVYRDIALRLVDQLGLDPGKELRAALRMADVRSAVLRPAQLPADVRSFAGRDEELAALDAMVEERPEILCLEGMPGSGKSTVAVHWAHRQRLRYRDGQLYADIQCSGAEAAETTLRSFLRALGLPADQVPDTRDELVAEYRRMTAGKQLLVLLDCVSDAEQVRLLLPAMPGSLVLVTTRKRLPGLASVGRTGQLSIGMLRPEQSRELLVRRLGEGRLDAEPAAADQIVLACGGLPLALSLVAARLLMNPGFTLAAVVDDLTTVFGGDCGGELQTVFSWSYEQLGPVAARLFRLLSLHPVVGFSAPVTARLLDVDQATADAALAELVDAWLVDQVQPGRYRVYELALSHAQELSAQLDTAAERAAARTRMVDYYVEGTQWAHDSLAADRDELEAVAWYTREYDVVETLIRRIDEPWRLTVPMQRFYLRRGLLQDWENSVRYSLAKATEPGPRARLLMGLAGVAQCTGRFDEAVTLYRESLIVGKDVDDPRRVVITLIGLAGVEETRGDRKTAGIVLAEAWQVMETRLGVAGGPISDDTRILLRYLLEAGEELGLLEAEVVRERLAIAAED</sequence>
<evidence type="ECO:0000256" key="4">
    <source>
        <dbReference type="ARBA" id="ARBA00023163"/>
    </source>
</evidence>
<keyword evidence="2" id="KW-0805">Transcription regulation</keyword>
<proteinExistence type="inferred from homology"/>
<dbReference type="PRINTS" id="PR00364">
    <property type="entry name" value="DISEASERSIST"/>
</dbReference>
<comment type="caution">
    <text evidence="7">The sequence shown here is derived from an EMBL/GenBank/DDBJ whole genome shotgun (WGS) entry which is preliminary data.</text>
</comment>
<dbReference type="GO" id="GO:0003677">
    <property type="term" value="F:DNA binding"/>
    <property type="evidence" value="ECO:0007669"/>
    <property type="project" value="UniProtKB-UniRule"/>
</dbReference>
<protein>
    <submittedName>
        <fullName evidence="7">DNA-binding SARP family transcriptional activator</fullName>
    </submittedName>
</protein>
<keyword evidence="4" id="KW-0804">Transcription</keyword>
<feature type="domain" description="OmpR/PhoB-type" evidence="6">
    <location>
        <begin position="1"/>
        <end position="93"/>
    </location>
</feature>
<name>A0A3E0GXU4_9PSEU</name>
<dbReference type="PROSITE" id="PS51755">
    <property type="entry name" value="OMPR_PHOB"/>
    <property type="match status" value="1"/>
</dbReference>
<evidence type="ECO:0000313" key="8">
    <source>
        <dbReference type="Proteomes" id="UP000256269"/>
    </source>
</evidence>
<keyword evidence="3 5" id="KW-0238">DNA-binding</keyword>
<evidence type="ECO:0000256" key="5">
    <source>
        <dbReference type="PROSITE-ProRule" id="PRU01091"/>
    </source>
</evidence>
<dbReference type="InterPro" id="IPR002182">
    <property type="entry name" value="NB-ARC"/>
</dbReference>
<dbReference type="Gene3D" id="1.10.10.10">
    <property type="entry name" value="Winged helix-like DNA-binding domain superfamily/Winged helix DNA-binding domain"/>
    <property type="match status" value="2"/>
</dbReference>
<gene>
    <name evidence="7" type="ORF">BCF44_121221</name>
</gene>
<accession>A0A3E0GXU4</accession>
<dbReference type="PANTHER" id="PTHR35807:SF1">
    <property type="entry name" value="TRANSCRIPTIONAL REGULATOR REDD"/>
    <property type="match status" value="1"/>
</dbReference>
<dbReference type="Pfam" id="PF00486">
    <property type="entry name" value="Trans_reg_C"/>
    <property type="match status" value="1"/>
</dbReference>
<dbReference type="SUPFAM" id="SSF48452">
    <property type="entry name" value="TPR-like"/>
    <property type="match status" value="1"/>
</dbReference>
<evidence type="ECO:0000256" key="3">
    <source>
        <dbReference type="ARBA" id="ARBA00023125"/>
    </source>
</evidence>
<dbReference type="InterPro" id="IPR011990">
    <property type="entry name" value="TPR-like_helical_dom_sf"/>
</dbReference>
<dbReference type="SUPFAM" id="SSF46894">
    <property type="entry name" value="C-terminal effector domain of the bipartite response regulators"/>
    <property type="match status" value="1"/>
</dbReference>
<dbReference type="SMART" id="SM01043">
    <property type="entry name" value="BTAD"/>
    <property type="match status" value="1"/>
</dbReference>
<evidence type="ECO:0000256" key="2">
    <source>
        <dbReference type="ARBA" id="ARBA00023015"/>
    </source>
</evidence>
<reference evidence="7 8" key="1">
    <citation type="submission" date="2018-08" db="EMBL/GenBank/DDBJ databases">
        <title>Genomic Encyclopedia of Archaeal and Bacterial Type Strains, Phase II (KMG-II): from individual species to whole genera.</title>
        <authorList>
            <person name="Goeker M."/>
        </authorList>
    </citation>
    <scope>NUCLEOTIDE SEQUENCE [LARGE SCALE GENOMIC DNA]</scope>
    <source>
        <strain evidence="7 8">DSM 45791</strain>
    </source>
</reference>
<dbReference type="Proteomes" id="UP000256269">
    <property type="component" value="Unassembled WGS sequence"/>
</dbReference>
<dbReference type="InterPro" id="IPR036388">
    <property type="entry name" value="WH-like_DNA-bd_sf"/>
</dbReference>
<dbReference type="Pfam" id="PF03704">
    <property type="entry name" value="BTAD"/>
    <property type="match status" value="1"/>
</dbReference>
<dbReference type="Pfam" id="PF00931">
    <property type="entry name" value="NB-ARC"/>
    <property type="match status" value="1"/>
</dbReference>
<feature type="DNA-binding region" description="OmpR/PhoB-type" evidence="5">
    <location>
        <begin position="1"/>
        <end position="93"/>
    </location>
</feature>
<keyword evidence="8" id="KW-1185">Reference proteome</keyword>
<evidence type="ECO:0000313" key="7">
    <source>
        <dbReference type="EMBL" id="REH32672.1"/>
    </source>
</evidence>
<dbReference type="SUPFAM" id="SSF52540">
    <property type="entry name" value="P-loop containing nucleoside triphosphate hydrolases"/>
    <property type="match status" value="1"/>
</dbReference>
<dbReference type="Gene3D" id="1.25.40.10">
    <property type="entry name" value="Tetratricopeptide repeat domain"/>
    <property type="match status" value="2"/>
</dbReference>
<dbReference type="InterPro" id="IPR005158">
    <property type="entry name" value="BTAD"/>
</dbReference>
<dbReference type="Gene3D" id="3.40.50.300">
    <property type="entry name" value="P-loop containing nucleotide triphosphate hydrolases"/>
    <property type="match status" value="1"/>
</dbReference>
<comment type="similarity">
    <text evidence="1">Belongs to the AfsR/DnrI/RedD regulatory family.</text>
</comment>
<dbReference type="SMART" id="SM00862">
    <property type="entry name" value="Trans_reg_C"/>
    <property type="match status" value="1"/>
</dbReference>
<dbReference type="AlphaFoldDB" id="A0A3E0GXU4"/>
<dbReference type="InterPro" id="IPR027417">
    <property type="entry name" value="P-loop_NTPase"/>
</dbReference>
<dbReference type="GO" id="GO:0000160">
    <property type="term" value="P:phosphorelay signal transduction system"/>
    <property type="evidence" value="ECO:0007669"/>
    <property type="project" value="InterPro"/>
</dbReference>
<dbReference type="EMBL" id="QUNO01000021">
    <property type="protein sequence ID" value="REH32672.1"/>
    <property type="molecule type" value="Genomic_DNA"/>
</dbReference>
<dbReference type="InterPro" id="IPR051677">
    <property type="entry name" value="AfsR-DnrI-RedD_regulator"/>
</dbReference>
<dbReference type="InterPro" id="IPR001867">
    <property type="entry name" value="OmpR/PhoB-type_DNA-bd"/>
</dbReference>